<accession>A0A1Q5PRG0</accession>
<sequence>MSESKQKQFTTAQYIKAWGVHAFTMTGVLWAILALTSLIEGRIGWMWIWLSVALIVDAVDGTMARKARVSEVVPWFDGVILDDIVDYLTWTFIPALFMMRYIPFGSRNLAVVMTVFIAASSMFCYANKGMKAKDYYFVGFPAAWNIVAAYFWILGTPAWFNVVASLLIGALTLSRLTFVHPLRVRAMMPINIVVTVVWIVMTGLLLGWHPVHPTWVLVLWWISGIYFIGIGILRTAIGRVRMARLASLEEE</sequence>
<keyword evidence="20" id="KW-1185">Reference proteome</keyword>
<keyword evidence="15" id="KW-0464">Manganese</keyword>
<evidence type="ECO:0000256" key="2">
    <source>
        <dbReference type="ARBA" id="ARBA00001936"/>
    </source>
</evidence>
<feature type="transmembrane region" description="Helical" evidence="18">
    <location>
        <begin position="45"/>
        <end position="63"/>
    </location>
</feature>
<keyword evidence="10 18" id="KW-0812">Transmembrane</keyword>
<evidence type="ECO:0000256" key="5">
    <source>
        <dbReference type="ARBA" id="ARBA00015623"/>
    </source>
</evidence>
<dbReference type="EMBL" id="MPDM01000002">
    <property type="protein sequence ID" value="OKL50136.1"/>
    <property type="molecule type" value="Genomic_DNA"/>
</dbReference>
<dbReference type="EC" id="2.7.8.24" evidence="4"/>
<evidence type="ECO:0000256" key="9">
    <source>
        <dbReference type="ARBA" id="ARBA00022679"/>
    </source>
</evidence>
<evidence type="ECO:0000256" key="14">
    <source>
        <dbReference type="ARBA" id="ARBA00023209"/>
    </source>
</evidence>
<protein>
    <recommendedName>
        <fullName evidence="5">Phosphatidylcholine synthase</fullName>
        <ecNumber evidence="4">2.7.8.24</ecNumber>
    </recommendedName>
    <alternativeName>
        <fullName evidence="17">CDP-diglyceride-choline O-phosphatidyltransferase</fullName>
    </alternativeName>
</protein>
<reference evidence="20" key="1">
    <citation type="submission" date="2016-11" db="EMBL/GenBank/DDBJ databases">
        <title>Actinomyces gypaetusis sp. nov. isolated from Gypaetus barbatus in Qinghai Tibet Plateau China.</title>
        <authorList>
            <person name="Meng X."/>
        </authorList>
    </citation>
    <scope>NUCLEOTIDE SEQUENCE [LARGE SCALE GENOMIC DNA]</scope>
    <source>
        <strain evidence="20">DSM 15383</strain>
    </source>
</reference>
<dbReference type="Gene3D" id="1.20.120.1760">
    <property type="match status" value="1"/>
</dbReference>
<dbReference type="STRING" id="156892.BM477_01685"/>
<evidence type="ECO:0000256" key="6">
    <source>
        <dbReference type="ARBA" id="ARBA00022475"/>
    </source>
</evidence>
<dbReference type="InterPro" id="IPR026027">
    <property type="entry name" value="PcS"/>
</dbReference>
<feature type="transmembrane region" description="Helical" evidence="18">
    <location>
        <begin position="108"/>
        <end position="126"/>
    </location>
</feature>
<evidence type="ECO:0000256" key="11">
    <source>
        <dbReference type="ARBA" id="ARBA00022989"/>
    </source>
</evidence>
<comment type="caution">
    <text evidence="19">The sequence shown here is derived from an EMBL/GenBank/DDBJ whole genome shotgun (WGS) entry which is preliminary data.</text>
</comment>
<dbReference type="Proteomes" id="UP000186465">
    <property type="component" value="Unassembled WGS sequence"/>
</dbReference>
<dbReference type="GO" id="GO:0008654">
    <property type="term" value="P:phospholipid biosynthetic process"/>
    <property type="evidence" value="ECO:0007669"/>
    <property type="project" value="UniProtKB-KW"/>
</dbReference>
<evidence type="ECO:0000256" key="3">
    <source>
        <dbReference type="ARBA" id="ARBA00004429"/>
    </source>
</evidence>
<evidence type="ECO:0000313" key="19">
    <source>
        <dbReference type="EMBL" id="OKL50136.1"/>
    </source>
</evidence>
<keyword evidence="6" id="KW-1003">Cell membrane</keyword>
<keyword evidence="9" id="KW-0808">Transferase</keyword>
<evidence type="ECO:0000256" key="8">
    <source>
        <dbReference type="ARBA" id="ARBA00022519"/>
    </source>
</evidence>
<evidence type="ECO:0000256" key="16">
    <source>
        <dbReference type="ARBA" id="ARBA00023264"/>
    </source>
</evidence>
<evidence type="ECO:0000256" key="13">
    <source>
        <dbReference type="ARBA" id="ARBA00023136"/>
    </source>
</evidence>
<dbReference type="GO" id="GO:0050520">
    <property type="term" value="F:phosphatidylcholine synthase activity"/>
    <property type="evidence" value="ECO:0007669"/>
    <property type="project" value="UniProtKB-EC"/>
</dbReference>
<organism evidence="19 20">
    <name type="scientific">Boudabousia marimammalium</name>
    <dbReference type="NCBI Taxonomy" id="156892"/>
    <lineage>
        <taxon>Bacteria</taxon>
        <taxon>Bacillati</taxon>
        <taxon>Actinomycetota</taxon>
        <taxon>Actinomycetes</taxon>
        <taxon>Actinomycetales</taxon>
        <taxon>Actinomycetaceae</taxon>
        <taxon>Boudabousia</taxon>
    </lineage>
</organism>
<evidence type="ECO:0000256" key="7">
    <source>
        <dbReference type="ARBA" id="ARBA00022516"/>
    </source>
</evidence>
<feature type="transmembrane region" description="Helical" evidence="18">
    <location>
        <begin position="215"/>
        <end position="237"/>
    </location>
</feature>
<evidence type="ECO:0000256" key="1">
    <source>
        <dbReference type="ARBA" id="ARBA00000958"/>
    </source>
</evidence>
<proteinExistence type="predicted"/>
<comment type="cofactor">
    <cofactor evidence="2">
        <name>Mn(2+)</name>
        <dbReference type="ChEBI" id="CHEBI:29035"/>
    </cofactor>
</comment>
<dbReference type="PIRSF" id="PIRSF000851">
    <property type="entry name" value="PcS"/>
    <property type="match status" value="1"/>
</dbReference>
<comment type="catalytic activity">
    <reaction evidence="1">
        <text>a CDP-1,2-diacyl-sn-glycerol + choline = a 1,2-diacyl-sn-glycero-3-phosphocholine + CMP + H(+)</text>
        <dbReference type="Rhea" id="RHEA:14597"/>
        <dbReference type="ChEBI" id="CHEBI:15354"/>
        <dbReference type="ChEBI" id="CHEBI:15378"/>
        <dbReference type="ChEBI" id="CHEBI:57643"/>
        <dbReference type="ChEBI" id="CHEBI:58332"/>
        <dbReference type="ChEBI" id="CHEBI:60377"/>
        <dbReference type="EC" id="2.7.8.24"/>
    </reaction>
</comment>
<dbReference type="AlphaFoldDB" id="A0A1Q5PRG0"/>
<evidence type="ECO:0000256" key="4">
    <source>
        <dbReference type="ARBA" id="ARBA00013195"/>
    </source>
</evidence>
<evidence type="ECO:0000256" key="18">
    <source>
        <dbReference type="SAM" id="Phobius"/>
    </source>
</evidence>
<keyword evidence="14" id="KW-0594">Phospholipid biosynthesis</keyword>
<dbReference type="RefSeq" id="WP_075360960.1">
    <property type="nucleotide sequence ID" value="NZ_MPDM01000002.1"/>
</dbReference>
<evidence type="ECO:0000256" key="15">
    <source>
        <dbReference type="ARBA" id="ARBA00023211"/>
    </source>
</evidence>
<keyword evidence="12" id="KW-0443">Lipid metabolism</keyword>
<feature type="transmembrane region" description="Helical" evidence="18">
    <location>
        <begin position="20"/>
        <end position="39"/>
    </location>
</feature>
<evidence type="ECO:0000256" key="17">
    <source>
        <dbReference type="ARBA" id="ARBA00033321"/>
    </source>
</evidence>
<evidence type="ECO:0000256" key="10">
    <source>
        <dbReference type="ARBA" id="ARBA00022692"/>
    </source>
</evidence>
<evidence type="ECO:0000313" key="20">
    <source>
        <dbReference type="Proteomes" id="UP000186465"/>
    </source>
</evidence>
<dbReference type="InterPro" id="IPR043130">
    <property type="entry name" value="CDP-OH_PTrfase_TM_dom"/>
</dbReference>
<keyword evidence="11 18" id="KW-1133">Transmembrane helix</keyword>
<dbReference type="GO" id="GO:0005886">
    <property type="term" value="C:plasma membrane"/>
    <property type="evidence" value="ECO:0007669"/>
    <property type="project" value="UniProtKB-SubCell"/>
</dbReference>
<keyword evidence="13 18" id="KW-0472">Membrane</keyword>
<keyword evidence="8" id="KW-0997">Cell inner membrane</keyword>
<dbReference type="OrthoDB" id="350520at2"/>
<keyword evidence="7" id="KW-0444">Lipid biosynthesis</keyword>
<comment type="subcellular location">
    <subcellularLocation>
        <location evidence="3">Cell inner membrane</location>
        <topology evidence="3">Multi-pass membrane protein</topology>
    </subcellularLocation>
</comment>
<name>A0A1Q5PRG0_9ACTO</name>
<evidence type="ECO:0000256" key="12">
    <source>
        <dbReference type="ARBA" id="ARBA00023098"/>
    </source>
</evidence>
<gene>
    <name evidence="19" type="ORF">BM477_01685</name>
</gene>
<feature type="transmembrane region" description="Helical" evidence="18">
    <location>
        <begin position="190"/>
        <end position="209"/>
    </location>
</feature>
<keyword evidence="16" id="KW-1208">Phospholipid metabolism</keyword>